<sequence length="255" mass="28890">MNKRPNSNSGRIVPIFANNKNKRLRQALYANPTTDNFEESTTTTETSLDSYNFLNHGDENYEAVVCNETGQQKPQRSNSLNNEEYVRDVNDSDSLSSTRQSQYSISLHGRGRSTNSSSSCKERYTGSNRGGVSLQVGRPVEQENHSSLDNGGRTLQYQTGKGVTNPNLKAAIEQHENKTKQIRPGMSSERFQQYQSHQSKELRSTKQMNMMATPTDKSLKVITATIQSVLKWKQYEDKLALIFEIFGKNILFMKM</sequence>
<accession>A0A9W9ZUF8</accession>
<dbReference type="Proteomes" id="UP001163046">
    <property type="component" value="Unassembled WGS sequence"/>
</dbReference>
<comment type="caution">
    <text evidence="2">The sequence shown here is derived from an EMBL/GenBank/DDBJ whole genome shotgun (WGS) entry which is preliminary data.</text>
</comment>
<evidence type="ECO:0000313" key="2">
    <source>
        <dbReference type="EMBL" id="KAJ7387932.1"/>
    </source>
</evidence>
<gene>
    <name evidence="2" type="ORF">OS493_001284</name>
</gene>
<dbReference type="GO" id="GO:0007276">
    <property type="term" value="P:gamete generation"/>
    <property type="evidence" value="ECO:0007669"/>
    <property type="project" value="InterPro"/>
</dbReference>
<evidence type="ECO:0000313" key="3">
    <source>
        <dbReference type="Proteomes" id="UP001163046"/>
    </source>
</evidence>
<dbReference type="GO" id="GO:0007129">
    <property type="term" value="P:homologous chromosome pairing at meiosis"/>
    <property type="evidence" value="ECO:0007669"/>
    <property type="project" value="InterPro"/>
</dbReference>
<protein>
    <submittedName>
        <fullName evidence="2">Uncharacterized protein</fullName>
    </submittedName>
</protein>
<proteinExistence type="predicted"/>
<feature type="region of interest" description="Disordered" evidence="1">
    <location>
        <begin position="69"/>
        <end position="137"/>
    </location>
</feature>
<reference evidence="2" key="1">
    <citation type="submission" date="2023-01" db="EMBL/GenBank/DDBJ databases">
        <title>Genome assembly of the deep-sea coral Lophelia pertusa.</title>
        <authorList>
            <person name="Herrera S."/>
            <person name="Cordes E."/>
        </authorList>
    </citation>
    <scope>NUCLEOTIDE SEQUENCE</scope>
    <source>
        <strain evidence="2">USNM1676648</strain>
        <tissue evidence="2">Polyp</tissue>
    </source>
</reference>
<dbReference type="PANTHER" id="PTHR35258">
    <property type="entry name" value="SPERMATOGENESIS-ASSOCIATED PROTEIN 22"/>
    <property type="match status" value="1"/>
</dbReference>
<dbReference type="GO" id="GO:0051445">
    <property type="term" value="P:regulation of meiotic cell cycle"/>
    <property type="evidence" value="ECO:0007669"/>
    <property type="project" value="TreeGrafter"/>
</dbReference>
<dbReference type="InterPro" id="IPR033536">
    <property type="entry name" value="Spata22"/>
</dbReference>
<organism evidence="2 3">
    <name type="scientific">Desmophyllum pertusum</name>
    <dbReference type="NCBI Taxonomy" id="174260"/>
    <lineage>
        <taxon>Eukaryota</taxon>
        <taxon>Metazoa</taxon>
        <taxon>Cnidaria</taxon>
        <taxon>Anthozoa</taxon>
        <taxon>Hexacorallia</taxon>
        <taxon>Scleractinia</taxon>
        <taxon>Caryophylliina</taxon>
        <taxon>Caryophylliidae</taxon>
        <taxon>Desmophyllum</taxon>
    </lineage>
</organism>
<feature type="compositionally biased region" description="Polar residues" evidence="1">
    <location>
        <begin position="92"/>
        <end position="105"/>
    </location>
</feature>
<keyword evidence="3" id="KW-1185">Reference proteome</keyword>
<dbReference type="PANTHER" id="PTHR35258:SF1">
    <property type="entry name" value="SPERMATOGENESIS-ASSOCIATED PROTEIN 22"/>
    <property type="match status" value="1"/>
</dbReference>
<name>A0A9W9ZUF8_9CNID</name>
<dbReference type="OrthoDB" id="10028206at2759"/>
<feature type="compositionally biased region" description="Polar residues" evidence="1">
    <location>
        <begin position="69"/>
        <end position="82"/>
    </location>
</feature>
<dbReference type="GO" id="GO:0000711">
    <property type="term" value="P:meiotic DNA repair synthesis"/>
    <property type="evidence" value="ECO:0007669"/>
    <property type="project" value="InterPro"/>
</dbReference>
<dbReference type="AlphaFoldDB" id="A0A9W9ZUF8"/>
<dbReference type="EMBL" id="MU825873">
    <property type="protein sequence ID" value="KAJ7387932.1"/>
    <property type="molecule type" value="Genomic_DNA"/>
</dbReference>
<evidence type="ECO:0000256" key="1">
    <source>
        <dbReference type="SAM" id="MobiDB-lite"/>
    </source>
</evidence>